<dbReference type="PROSITE" id="PS50103">
    <property type="entry name" value="ZF_C3H1"/>
    <property type="match status" value="2"/>
</dbReference>
<feature type="domain" description="C3H1-type" evidence="11">
    <location>
        <begin position="549"/>
        <end position="574"/>
    </location>
</feature>
<proteinExistence type="inferred from homology"/>
<dbReference type="GO" id="GO:0043488">
    <property type="term" value="P:regulation of mRNA stability"/>
    <property type="evidence" value="ECO:0007669"/>
    <property type="project" value="InterPro"/>
</dbReference>
<keyword evidence="5" id="KW-0677">Repeat</keyword>
<feature type="zinc finger region" description="C3H1-type" evidence="9">
    <location>
        <begin position="549"/>
        <end position="574"/>
    </location>
</feature>
<evidence type="ECO:0000256" key="10">
    <source>
        <dbReference type="SAM" id="MobiDB-lite"/>
    </source>
</evidence>
<dbReference type="Proteomes" id="UP001328107">
    <property type="component" value="Unassembled WGS sequence"/>
</dbReference>
<dbReference type="SMART" id="SM00356">
    <property type="entry name" value="ZnF_C3H1"/>
    <property type="match status" value="3"/>
</dbReference>
<evidence type="ECO:0000259" key="11">
    <source>
        <dbReference type="PROSITE" id="PS50103"/>
    </source>
</evidence>
<dbReference type="Gene3D" id="4.10.1000.40">
    <property type="match status" value="1"/>
</dbReference>
<feature type="region of interest" description="Disordered" evidence="10">
    <location>
        <begin position="311"/>
        <end position="460"/>
    </location>
</feature>
<feature type="compositionally biased region" description="Basic and acidic residues" evidence="10">
    <location>
        <begin position="423"/>
        <end position="443"/>
    </location>
</feature>
<accession>A0AAN5DBH5</accession>
<dbReference type="GO" id="GO:0005737">
    <property type="term" value="C:cytoplasm"/>
    <property type="evidence" value="ECO:0007669"/>
    <property type="project" value="TreeGrafter"/>
</dbReference>
<dbReference type="Pfam" id="PF14608">
    <property type="entry name" value="zf-CCCH_2"/>
    <property type="match status" value="5"/>
</dbReference>
<dbReference type="InterPro" id="IPR040366">
    <property type="entry name" value="Nab2/ZC3H14"/>
</dbReference>
<dbReference type="GO" id="GO:0008143">
    <property type="term" value="F:poly(A) binding"/>
    <property type="evidence" value="ECO:0007669"/>
    <property type="project" value="InterPro"/>
</dbReference>
<dbReference type="GO" id="GO:0008270">
    <property type="term" value="F:zinc ion binding"/>
    <property type="evidence" value="ECO:0007669"/>
    <property type="project" value="UniProtKB-KW"/>
</dbReference>
<evidence type="ECO:0000256" key="7">
    <source>
        <dbReference type="ARBA" id="ARBA00022833"/>
    </source>
</evidence>
<dbReference type="InterPro" id="IPR000571">
    <property type="entry name" value="Znf_CCCH"/>
</dbReference>
<comment type="subcellular location">
    <subcellularLocation>
        <location evidence="1">Nucleus</location>
    </subcellularLocation>
</comment>
<comment type="similarity">
    <text evidence="2">Belongs to the ZC3H14 family.</text>
</comment>
<protein>
    <recommendedName>
        <fullName evidence="3">Zinc finger CCCH domain-containing protein 14</fullName>
    </recommendedName>
</protein>
<name>A0AAN5DBH5_9BILA</name>
<dbReference type="Pfam" id="PF01480">
    <property type="entry name" value="PWI"/>
    <property type="match status" value="1"/>
</dbReference>
<feature type="compositionally biased region" description="Basic and acidic residues" evidence="10">
    <location>
        <begin position="368"/>
        <end position="390"/>
    </location>
</feature>
<feature type="compositionally biased region" description="Acidic residues" evidence="10">
    <location>
        <begin position="335"/>
        <end position="350"/>
    </location>
</feature>
<dbReference type="FunFam" id="4.10.1000.40:FF:000006">
    <property type="entry name" value="Zinc finger CCCH domain-containing protein 14"/>
    <property type="match status" value="1"/>
</dbReference>
<evidence type="ECO:0000256" key="1">
    <source>
        <dbReference type="ARBA" id="ARBA00004123"/>
    </source>
</evidence>
<dbReference type="EMBL" id="BTRK01000006">
    <property type="protein sequence ID" value="GMR59540.1"/>
    <property type="molecule type" value="Genomic_DNA"/>
</dbReference>
<feature type="compositionally biased region" description="Basic residues" evidence="10">
    <location>
        <begin position="221"/>
        <end position="232"/>
    </location>
</feature>
<dbReference type="PANTHER" id="PTHR14738">
    <property type="entry name" value="ZINC FINGER CCCH DOMAIN-CONTAINING PROTEIN 14"/>
    <property type="match status" value="1"/>
</dbReference>
<dbReference type="AlphaFoldDB" id="A0AAN5DBH5"/>
<dbReference type="Gene3D" id="1.20.1390.10">
    <property type="entry name" value="PWI domain"/>
    <property type="match status" value="1"/>
</dbReference>
<reference evidence="13" key="1">
    <citation type="submission" date="2022-10" db="EMBL/GenBank/DDBJ databases">
        <title>Genome assembly of Pristionchus species.</title>
        <authorList>
            <person name="Yoshida K."/>
            <person name="Sommer R.J."/>
        </authorList>
    </citation>
    <scope>NUCLEOTIDE SEQUENCE [LARGE SCALE GENOMIC DNA]</scope>
    <source>
        <strain evidence="13">RS5460</strain>
    </source>
</reference>
<evidence type="ECO:0000256" key="2">
    <source>
        <dbReference type="ARBA" id="ARBA00008423"/>
    </source>
</evidence>
<keyword evidence="4 9" id="KW-0479">Metal-binding</keyword>
<dbReference type="InterPro" id="IPR002483">
    <property type="entry name" value="PWI_dom"/>
</dbReference>
<sequence>MTPPINSEISKKLRAAIRAKLEELGVYVDDELPDYIMVMIANKKEKKQMKDDLTLFLSKNTDAFVEWLFDICHRLQSAPAAAAEAKPAAAKEVKKEKKKYEGFSVKKEEKAKKKVASDVEKEKERERERKEKKEAERREIERANREDRERRDREEREKREREERREKEKEERERREREERDRKERERERKEREQRDREREEERQREKRREREREQRETPPTKHRHSPIRTRRALSPDVPVPSAAVRRRGEERASEERKEPISSSITRADSPPPPSVQSKVVVKRQVRSQNDSKGAKGASSMFLRAMNAASVSAGYGGGPVSRKRAAPTAELPQFSDEEELANGEVEEEKEEVPRKKAVPTKRVVQPPIEKKEPRFIVTFNKKEGEEDGKRSAVKRGARDENEEEEDGAVRVSSAPRKTASVPGEKRRREGSTTKENEQEETRKRMSISVSPPQKHCSPSDWDGHIHLNDDETSDEEAAIDAMLAATRVSRVQSRGETERLPPTSHLSRGNSYYEPYDPAQPAVSAVHIATQAYVPTPLSHSMIRLTNPNKIQERCKFFPNCKEGDECIYFHPSRPCTNFPRCSFGSRCMYTHPKCKFDAACNNSACPFTHTVHKKAIAVVAPRQTTVAAVSAVVPVAVETTAAAVMEEKKTKIEPDVPLVPAPPLSRTRVPSTLMSTIPCRFAAGCTNPSCAYKHPTECRFGQNCRNSYCYFYHPPASRVSAVPAAPAAVVASPNKLKWKAPAATPVVTKTESV</sequence>
<evidence type="ECO:0000256" key="9">
    <source>
        <dbReference type="PROSITE-ProRule" id="PRU00723"/>
    </source>
</evidence>
<feature type="compositionally biased region" description="Basic and acidic residues" evidence="10">
    <location>
        <begin position="89"/>
        <end position="220"/>
    </location>
</feature>
<keyword evidence="6 9" id="KW-0863">Zinc-finger</keyword>
<organism evidence="12 13">
    <name type="scientific">Pristionchus mayeri</name>
    <dbReference type="NCBI Taxonomy" id="1317129"/>
    <lineage>
        <taxon>Eukaryota</taxon>
        <taxon>Metazoa</taxon>
        <taxon>Ecdysozoa</taxon>
        <taxon>Nematoda</taxon>
        <taxon>Chromadorea</taxon>
        <taxon>Rhabditida</taxon>
        <taxon>Rhabditina</taxon>
        <taxon>Diplogasteromorpha</taxon>
        <taxon>Diplogasteroidea</taxon>
        <taxon>Neodiplogasteridae</taxon>
        <taxon>Pristionchus</taxon>
    </lineage>
</organism>
<feature type="domain" description="C3H1-type" evidence="11">
    <location>
        <begin position="674"/>
        <end position="698"/>
    </location>
</feature>
<feature type="zinc finger region" description="C3H1-type" evidence="9">
    <location>
        <begin position="674"/>
        <end position="698"/>
    </location>
</feature>
<feature type="compositionally biased region" description="Basic and acidic residues" evidence="10">
    <location>
        <begin position="247"/>
        <end position="260"/>
    </location>
</feature>
<evidence type="ECO:0000313" key="12">
    <source>
        <dbReference type="EMBL" id="GMR59540.1"/>
    </source>
</evidence>
<keyword evidence="8" id="KW-0539">Nucleus</keyword>
<evidence type="ECO:0000313" key="13">
    <source>
        <dbReference type="Proteomes" id="UP001328107"/>
    </source>
</evidence>
<dbReference type="Gene3D" id="4.10.1000.30">
    <property type="match status" value="1"/>
</dbReference>
<dbReference type="PANTHER" id="PTHR14738:SF29">
    <property type="entry name" value="ZINC FINGER CCCH DOMAIN-CONTAINING PROTEIN 14"/>
    <property type="match status" value="1"/>
</dbReference>
<evidence type="ECO:0000256" key="5">
    <source>
        <dbReference type="ARBA" id="ARBA00022737"/>
    </source>
</evidence>
<gene>
    <name evidence="12" type="ORF">PMAYCL1PPCAC_29735</name>
</gene>
<evidence type="ECO:0000256" key="6">
    <source>
        <dbReference type="ARBA" id="ARBA00022771"/>
    </source>
</evidence>
<feature type="region of interest" description="Disordered" evidence="10">
    <location>
        <begin position="489"/>
        <end position="510"/>
    </location>
</feature>
<comment type="caution">
    <text evidence="12">The sequence shown here is derived from an EMBL/GenBank/DDBJ whole genome shotgun (WGS) entry which is preliminary data.</text>
</comment>
<keyword evidence="7 9" id="KW-0862">Zinc</keyword>
<evidence type="ECO:0000256" key="3">
    <source>
        <dbReference type="ARBA" id="ARBA00015071"/>
    </source>
</evidence>
<dbReference type="GO" id="GO:0005634">
    <property type="term" value="C:nucleus"/>
    <property type="evidence" value="ECO:0007669"/>
    <property type="project" value="UniProtKB-SubCell"/>
</dbReference>
<feature type="region of interest" description="Disordered" evidence="10">
    <location>
        <begin position="83"/>
        <end position="298"/>
    </location>
</feature>
<evidence type="ECO:0000256" key="4">
    <source>
        <dbReference type="ARBA" id="ARBA00022723"/>
    </source>
</evidence>
<evidence type="ECO:0000256" key="8">
    <source>
        <dbReference type="ARBA" id="ARBA00023242"/>
    </source>
</evidence>
<keyword evidence="13" id="KW-1185">Reference proteome</keyword>